<dbReference type="KEGG" id="ttp:E6P07_08260"/>
<dbReference type="PANTHER" id="PTHR44998">
    <property type="match status" value="1"/>
</dbReference>
<dbReference type="EMBL" id="CP039268">
    <property type="protein sequence ID" value="QGU32976.1"/>
    <property type="molecule type" value="Genomic_DNA"/>
</dbReference>
<reference evidence="6 7" key="1">
    <citation type="submission" date="2019-12" db="EMBL/GenBank/DDBJ databases">
        <title>The complete genome of the thermophilic, anoxygenic phototrophic gammaproteobacterium Thermochromatium tepidum.</title>
        <authorList>
            <person name="Sattley W.M."/>
            <person name="Swingley W.D."/>
            <person name="Burchell B.M."/>
            <person name="Gurbani S.A."/>
            <person name="Kujawa C.M."/>
            <person name="Nuccio D.A."/>
            <person name="Schladweiler J."/>
            <person name="Shaffer K.N."/>
            <person name="Stokes L.M."/>
            <person name="Touchman J.W."/>
            <person name="Blankenship R.E."/>
            <person name="Madigan M.T."/>
        </authorList>
    </citation>
    <scope>NUCLEOTIDE SEQUENCE [LARGE SCALE GENOMIC DNA]</scope>
    <source>
        <strain evidence="6 7">ATCC 43061</strain>
    </source>
</reference>
<dbReference type="Pfam" id="PF13844">
    <property type="entry name" value="Glyco_transf_41"/>
    <property type="match status" value="1"/>
</dbReference>
<name>A0A6I6ECC5_THETI</name>
<gene>
    <name evidence="6" type="ORF">E6P07_08260</name>
</gene>
<evidence type="ECO:0000256" key="2">
    <source>
        <dbReference type="ARBA" id="ARBA00022679"/>
    </source>
</evidence>
<protein>
    <recommendedName>
        <fullName evidence="5">O-GlcNAc transferase C-terminal domain-containing protein</fullName>
    </recommendedName>
</protein>
<sequence>MLPTTTLTTGRSWKRSASFFAARPPSSTTPPRTLPSGGCQASGVFGLASYADNFRNHPVGRFIFYFINHLDRRLFEVVVIYPRQTKKDALTKEIVGRADHYVAIGGPLQQQFADIAALELDVLFYPNSQESDKTYFLAYGRLAPVQFAFWGIAETTGIDTIDYYYSSILIEPEEAVAYYSEHLVLASCLPCPIAFYVAPSERKSRSDFGLPEKGRIYLCSQSLFKIHPEFDAVLREICRLDPEGHLVFIEAKIKAQTERLRERWSRSAPELNERVIWLPRKRSDLFFELLNHADVLLDPIHFGSGTTFYEAMLHGVPIITWPGRFMRARIVAGGYRQMGLSDEAPIATSLDAYAATAVAWAKDKERCQAFRLRAKEANKLLLGAEAARQFETFLLAALEAAARGERLPSGWRVPTDAAPTGLTLEAR</sequence>
<keyword evidence="4" id="KW-0802">TPR repeat</keyword>
<evidence type="ECO:0000313" key="6">
    <source>
        <dbReference type="EMBL" id="QGU32976.1"/>
    </source>
</evidence>
<keyword evidence="2" id="KW-0808">Transferase</keyword>
<dbReference type="GO" id="GO:0006493">
    <property type="term" value="P:protein O-linked glycosylation"/>
    <property type="evidence" value="ECO:0007669"/>
    <property type="project" value="TreeGrafter"/>
</dbReference>
<dbReference type="InterPro" id="IPR029489">
    <property type="entry name" value="OGT/SEC/SPY_C"/>
</dbReference>
<dbReference type="Gene3D" id="3.40.50.2000">
    <property type="entry name" value="Glycogen Phosphorylase B"/>
    <property type="match status" value="1"/>
</dbReference>
<dbReference type="OrthoDB" id="146908at2"/>
<dbReference type="AlphaFoldDB" id="A0A6I6ECC5"/>
<evidence type="ECO:0000256" key="3">
    <source>
        <dbReference type="ARBA" id="ARBA00022737"/>
    </source>
</evidence>
<keyword evidence="7" id="KW-1185">Reference proteome</keyword>
<evidence type="ECO:0000313" key="7">
    <source>
        <dbReference type="Proteomes" id="UP000426424"/>
    </source>
</evidence>
<organism evidence="6 7">
    <name type="scientific">Thermochromatium tepidum ATCC 43061</name>
    <dbReference type="NCBI Taxonomy" id="316276"/>
    <lineage>
        <taxon>Bacteria</taxon>
        <taxon>Pseudomonadati</taxon>
        <taxon>Pseudomonadota</taxon>
        <taxon>Gammaproteobacteria</taxon>
        <taxon>Chromatiales</taxon>
        <taxon>Chromatiaceae</taxon>
        <taxon>Thermochromatium</taxon>
    </lineage>
</organism>
<dbReference type="GO" id="GO:0016757">
    <property type="term" value="F:glycosyltransferase activity"/>
    <property type="evidence" value="ECO:0007669"/>
    <property type="project" value="TreeGrafter"/>
</dbReference>
<proteinExistence type="predicted"/>
<dbReference type="Gene3D" id="3.40.50.11380">
    <property type="match status" value="1"/>
</dbReference>
<evidence type="ECO:0000256" key="1">
    <source>
        <dbReference type="ARBA" id="ARBA00004922"/>
    </source>
</evidence>
<accession>A0A6I6ECC5</accession>
<evidence type="ECO:0000259" key="5">
    <source>
        <dbReference type="Pfam" id="PF13844"/>
    </source>
</evidence>
<comment type="pathway">
    <text evidence="1">Protein modification; protein glycosylation.</text>
</comment>
<evidence type="ECO:0000256" key="4">
    <source>
        <dbReference type="ARBA" id="ARBA00022803"/>
    </source>
</evidence>
<feature type="domain" description="O-GlcNAc transferase C-terminal" evidence="5">
    <location>
        <begin position="204"/>
        <end position="375"/>
    </location>
</feature>
<dbReference type="Proteomes" id="UP000426424">
    <property type="component" value="Chromosome"/>
</dbReference>
<keyword evidence="3" id="KW-0677">Repeat</keyword>
<dbReference type="SUPFAM" id="SSF53756">
    <property type="entry name" value="UDP-Glycosyltransferase/glycogen phosphorylase"/>
    <property type="match status" value="1"/>
</dbReference>
<dbReference type="PANTHER" id="PTHR44998:SF1">
    <property type="entry name" value="UDP-N-ACETYLGLUCOSAMINE--PEPTIDE N-ACETYLGLUCOSAMINYLTRANSFERASE 110 KDA SUBUNIT"/>
    <property type="match status" value="1"/>
</dbReference>